<evidence type="ECO:0000313" key="1">
    <source>
        <dbReference type="EMBL" id="PWN54380.1"/>
    </source>
</evidence>
<reference evidence="1 2" key="1">
    <citation type="journal article" date="2018" name="Mol. Biol. Evol.">
        <title>Broad Genomic Sampling Reveals a Smut Pathogenic Ancestry of the Fungal Clade Ustilaginomycotina.</title>
        <authorList>
            <person name="Kijpornyongpan T."/>
            <person name="Mondo S.J."/>
            <person name="Barry K."/>
            <person name="Sandor L."/>
            <person name="Lee J."/>
            <person name="Lipzen A."/>
            <person name="Pangilinan J."/>
            <person name="LaButti K."/>
            <person name="Hainaut M."/>
            <person name="Henrissat B."/>
            <person name="Grigoriev I.V."/>
            <person name="Spatafora J.W."/>
            <person name="Aime M.C."/>
        </authorList>
    </citation>
    <scope>NUCLEOTIDE SEQUENCE [LARGE SCALE GENOMIC DNA]</scope>
    <source>
        <strain evidence="1 2">SA 807</strain>
    </source>
</reference>
<sequence>MSKNTLQRLAHLQGRRRCFRRGQILKKDGSTRQGVGHRHMNADQGPGFRPFSSARKGSPLRTCFPTAATALILFLGRDTKGRIRGVGFSSSS</sequence>
<keyword evidence="2" id="KW-1185">Reference proteome</keyword>
<protein>
    <submittedName>
        <fullName evidence="1">Uncharacterized protein</fullName>
    </submittedName>
</protein>
<organism evidence="1 2">
    <name type="scientific">Violaceomyces palustris</name>
    <dbReference type="NCBI Taxonomy" id="1673888"/>
    <lineage>
        <taxon>Eukaryota</taxon>
        <taxon>Fungi</taxon>
        <taxon>Dikarya</taxon>
        <taxon>Basidiomycota</taxon>
        <taxon>Ustilaginomycotina</taxon>
        <taxon>Ustilaginomycetes</taxon>
        <taxon>Violaceomycetales</taxon>
        <taxon>Violaceomycetaceae</taxon>
        <taxon>Violaceomyces</taxon>
    </lineage>
</organism>
<dbReference type="Proteomes" id="UP000245626">
    <property type="component" value="Unassembled WGS sequence"/>
</dbReference>
<gene>
    <name evidence="1" type="ORF">IE53DRAFT_383001</name>
</gene>
<name>A0ACD0P8C4_9BASI</name>
<proteinExistence type="predicted"/>
<dbReference type="EMBL" id="KZ819686">
    <property type="protein sequence ID" value="PWN54380.1"/>
    <property type="molecule type" value="Genomic_DNA"/>
</dbReference>
<accession>A0ACD0P8C4</accession>
<evidence type="ECO:0000313" key="2">
    <source>
        <dbReference type="Proteomes" id="UP000245626"/>
    </source>
</evidence>